<feature type="short sequence motif" description="Q motif" evidence="14">
    <location>
        <begin position="141"/>
        <end position="169"/>
    </location>
</feature>
<feature type="domain" description="Helicase C-terminal" evidence="19">
    <location>
        <begin position="362"/>
        <end position="532"/>
    </location>
</feature>
<dbReference type="InterPro" id="IPR014001">
    <property type="entry name" value="Helicase_ATP-bd"/>
</dbReference>
<evidence type="ECO:0000256" key="15">
    <source>
        <dbReference type="RuleBase" id="RU000492"/>
    </source>
</evidence>
<feature type="domain" description="Helicase ATP-binding" evidence="18">
    <location>
        <begin position="172"/>
        <end position="348"/>
    </location>
</feature>
<keyword evidence="9" id="KW-0539">Nucleus</keyword>
<sequence>MAVQPCFKPRIKQVGMENTELKSKKRKRKHTSAVAEPATRSNTTLEVLPSVNGSPKSEIHKKSKKSKHAHNGSIQSEQKAFSPPTEGELEQEDAIESAPAQQESALKETENVAPLDDEYTAVSEMTPTTTLSLPAIGIDPKRFADLNLSSKTMQAIEEMKFDQMTEIQQRAIPPLLAGRDVLGAAKTGSGKTMAFLIPAVEMLSALRFKPRNGTGVIVVSPTRELALQIFGVTRELMANHSQTYGIVIGGANRRAEAEKLAKGVNLVIATPGRLLDHLQNTPGFVFKNVKALVIDEADRILEVGFEDEMRQIIKILPKEERQTMLFSATQTTKVEDLARISLRPGPLYINVDHKKEHSTVEGLEQGYVICDSDKRFLLLFSFLKKNLSKKVIVFFSSCNCVNYHSELLNYIDLPVLSLHGKQKQQKRTNTFFEFCNSSKGTLICTDVAARGLDIPSVDWIVQFDPPDDPRDYIHRVGRTARGSNGKGRSLMFLQPSEVGFLKHLKEARVPLVEFEFPAKRIFNIQSQLEKLIGQNYYLNKSAKDGYRSYLQAYASHSLRSVFDVHKLDLVKVAKSFGFQTPPRVDITLGASMSRDKKKEGRRAYGSQPKQGQKFHRKRIDGSRD</sequence>
<feature type="region of interest" description="Disordered" evidence="17">
    <location>
        <begin position="1"/>
        <end position="112"/>
    </location>
</feature>
<keyword evidence="8 16" id="KW-0694">RNA-binding</keyword>
<comment type="subunit">
    <text evidence="12">Associates in the nucleolus with the 60S and pre-60S ribosomal subunits.</text>
</comment>
<dbReference type="SUPFAM" id="SSF52540">
    <property type="entry name" value="P-loop containing nucleoside triphosphate hydrolases"/>
    <property type="match status" value="1"/>
</dbReference>
<evidence type="ECO:0000259" key="20">
    <source>
        <dbReference type="PROSITE" id="PS51195"/>
    </source>
</evidence>
<keyword evidence="5 15" id="KW-0378">Hydrolase</keyword>
<feature type="compositionally biased region" description="Basic and acidic residues" evidence="17">
    <location>
        <begin position="593"/>
        <end position="602"/>
    </location>
</feature>
<dbReference type="Gene3D" id="3.40.50.300">
    <property type="entry name" value="P-loop containing nucleotide triphosphate hydrolases"/>
    <property type="match status" value="2"/>
</dbReference>
<dbReference type="CDD" id="cd17942">
    <property type="entry name" value="DEADc_DDX18"/>
    <property type="match status" value="1"/>
</dbReference>
<evidence type="ECO:0000256" key="1">
    <source>
        <dbReference type="ARBA" id="ARBA00004604"/>
    </source>
</evidence>
<name>A0ABR4AJF2_9LECA</name>
<keyword evidence="6 15" id="KW-0347">Helicase</keyword>
<dbReference type="InterPro" id="IPR027417">
    <property type="entry name" value="P-loop_NTPase"/>
</dbReference>
<evidence type="ECO:0000256" key="7">
    <source>
        <dbReference type="ARBA" id="ARBA00022840"/>
    </source>
</evidence>
<dbReference type="InterPro" id="IPR011545">
    <property type="entry name" value="DEAD/DEAH_box_helicase_dom"/>
</dbReference>
<dbReference type="Pfam" id="PF00271">
    <property type="entry name" value="Helicase_C"/>
    <property type="match status" value="1"/>
</dbReference>
<dbReference type="SMART" id="SM00490">
    <property type="entry name" value="HELICc"/>
    <property type="match status" value="1"/>
</dbReference>
<evidence type="ECO:0000256" key="10">
    <source>
        <dbReference type="ARBA" id="ARBA00024310"/>
    </source>
</evidence>
<feature type="compositionally biased region" description="Basic residues" evidence="17">
    <location>
        <begin position="59"/>
        <end position="70"/>
    </location>
</feature>
<dbReference type="InterPro" id="IPR014014">
    <property type="entry name" value="RNA_helicase_DEAD_Q_motif"/>
</dbReference>
<evidence type="ECO:0000259" key="19">
    <source>
        <dbReference type="PROSITE" id="PS51194"/>
    </source>
</evidence>
<comment type="domain">
    <text evidence="16">The Q motif is unique to and characteristic of the DEAD box family of RNA helicases and controls ATP binding and hydrolysis.</text>
</comment>
<evidence type="ECO:0000259" key="18">
    <source>
        <dbReference type="PROSITE" id="PS51192"/>
    </source>
</evidence>
<comment type="similarity">
    <text evidence="11">Belongs to the DEAD box helicase family. DDX18/HAS1 subfamily.</text>
</comment>
<feature type="domain" description="DEAD-box RNA helicase Q" evidence="20">
    <location>
        <begin position="141"/>
        <end position="169"/>
    </location>
</feature>
<evidence type="ECO:0000256" key="17">
    <source>
        <dbReference type="SAM" id="MobiDB-lite"/>
    </source>
</evidence>
<dbReference type="PANTHER" id="PTHR24031">
    <property type="entry name" value="RNA HELICASE"/>
    <property type="match status" value="1"/>
</dbReference>
<evidence type="ECO:0000256" key="3">
    <source>
        <dbReference type="ARBA" id="ARBA00022552"/>
    </source>
</evidence>
<evidence type="ECO:0000256" key="12">
    <source>
        <dbReference type="ARBA" id="ARBA00024365"/>
    </source>
</evidence>
<keyword evidence="3" id="KW-0698">rRNA processing</keyword>
<dbReference type="PROSITE" id="PS51192">
    <property type="entry name" value="HELICASE_ATP_BIND_1"/>
    <property type="match status" value="1"/>
</dbReference>
<dbReference type="PROSITE" id="PS00039">
    <property type="entry name" value="DEAD_ATP_HELICASE"/>
    <property type="match status" value="1"/>
</dbReference>
<feature type="region of interest" description="Disordered" evidence="17">
    <location>
        <begin position="590"/>
        <end position="624"/>
    </location>
</feature>
<evidence type="ECO:0000256" key="5">
    <source>
        <dbReference type="ARBA" id="ARBA00022801"/>
    </source>
</evidence>
<dbReference type="Pfam" id="PF13959">
    <property type="entry name" value="CTE_SPB4"/>
    <property type="match status" value="1"/>
</dbReference>
<keyword evidence="2" id="KW-0690">Ribosome biogenesis</keyword>
<dbReference type="InterPro" id="IPR000629">
    <property type="entry name" value="RNA-helicase_DEAD-box_CS"/>
</dbReference>
<dbReference type="InterPro" id="IPR044773">
    <property type="entry name" value="DDX18/Has1_DEADc"/>
</dbReference>
<keyword evidence="4 15" id="KW-0547">Nucleotide-binding</keyword>
<evidence type="ECO:0000256" key="6">
    <source>
        <dbReference type="ARBA" id="ARBA00022806"/>
    </source>
</evidence>
<dbReference type="EMBL" id="JBEFKJ010000007">
    <property type="protein sequence ID" value="KAL2045285.1"/>
    <property type="molecule type" value="Genomic_DNA"/>
</dbReference>
<protein>
    <recommendedName>
        <fullName evidence="16">ATP-dependent RNA helicase</fullName>
        <ecNumber evidence="16">3.6.4.13</ecNumber>
    </recommendedName>
</protein>
<evidence type="ECO:0000256" key="13">
    <source>
        <dbReference type="ARBA" id="ARBA00047984"/>
    </source>
</evidence>
<evidence type="ECO:0000256" key="14">
    <source>
        <dbReference type="PROSITE-ProRule" id="PRU00552"/>
    </source>
</evidence>
<evidence type="ECO:0000313" key="22">
    <source>
        <dbReference type="Proteomes" id="UP001590950"/>
    </source>
</evidence>
<gene>
    <name evidence="21" type="ORF">N7G274_002368</name>
</gene>
<dbReference type="SMART" id="SM00487">
    <property type="entry name" value="DEXDc"/>
    <property type="match status" value="1"/>
</dbReference>
<dbReference type="PROSITE" id="PS51195">
    <property type="entry name" value="Q_MOTIF"/>
    <property type="match status" value="1"/>
</dbReference>
<proteinExistence type="inferred from homology"/>
<comment type="function">
    <text evidence="10">ATP-dependent RNA helicase involved in 40S ribosomal subunit biogenesis. Required for the processing and cleavage of 35S pre-rRNA at sites A0, A1, and A2, leading to mature 18S rRNA.</text>
</comment>
<dbReference type="CDD" id="cd18787">
    <property type="entry name" value="SF2_C_DEAD"/>
    <property type="match status" value="1"/>
</dbReference>
<dbReference type="Proteomes" id="UP001590950">
    <property type="component" value="Unassembled WGS sequence"/>
</dbReference>
<dbReference type="EC" id="3.6.4.13" evidence="16"/>
<evidence type="ECO:0000256" key="4">
    <source>
        <dbReference type="ARBA" id="ARBA00022741"/>
    </source>
</evidence>
<dbReference type="InterPro" id="IPR025313">
    <property type="entry name" value="SPB4-like_CTE"/>
</dbReference>
<comment type="subcellular location">
    <subcellularLocation>
        <location evidence="1">Nucleus</location>
        <location evidence="1">Nucleolus</location>
    </subcellularLocation>
</comment>
<comment type="catalytic activity">
    <reaction evidence="13 16">
        <text>ATP + H2O = ADP + phosphate + H(+)</text>
        <dbReference type="Rhea" id="RHEA:13065"/>
        <dbReference type="ChEBI" id="CHEBI:15377"/>
        <dbReference type="ChEBI" id="CHEBI:15378"/>
        <dbReference type="ChEBI" id="CHEBI:30616"/>
        <dbReference type="ChEBI" id="CHEBI:43474"/>
        <dbReference type="ChEBI" id="CHEBI:456216"/>
        <dbReference type="EC" id="3.6.4.13"/>
    </reaction>
</comment>
<organism evidence="21 22">
    <name type="scientific">Stereocaulon virgatum</name>
    <dbReference type="NCBI Taxonomy" id="373712"/>
    <lineage>
        <taxon>Eukaryota</taxon>
        <taxon>Fungi</taxon>
        <taxon>Dikarya</taxon>
        <taxon>Ascomycota</taxon>
        <taxon>Pezizomycotina</taxon>
        <taxon>Lecanoromycetes</taxon>
        <taxon>OSLEUM clade</taxon>
        <taxon>Lecanoromycetidae</taxon>
        <taxon>Lecanorales</taxon>
        <taxon>Lecanorineae</taxon>
        <taxon>Stereocaulaceae</taxon>
        <taxon>Stereocaulon</taxon>
    </lineage>
</organism>
<evidence type="ECO:0000256" key="8">
    <source>
        <dbReference type="ARBA" id="ARBA00022884"/>
    </source>
</evidence>
<keyword evidence="7 15" id="KW-0067">ATP-binding</keyword>
<evidence type="ECO:0000256" key="2">
    <source>
        <dbReference type="ARBA" id="ARBA00022517"/>
    </source>
</evidence>
<keyword evidence="22" id="KW-1185">Reference proteome</keyword>
<evidence type="ECO:0000256" key="11">
    <source>
        <dbReference type="ARBA" id="ARBA00024357"/>
    </source>
</evidence>
<dbReference type="InterPro" id="IPR001650">
    <property type="entry name" value="Helicase_C-like"/>
</dbReference>
<comment type="caution">
    <text evidence="21">The sequence shown here is derived from an EMBL/GenBank/DDBJ whole genome shotgun (WGS) entry which is preliminary data.</text>
</comment>
<dbReference type="SMART" id="SM01178">
    <property type="entry name" value="DUF4217"/>
    <property type="match status" value="1"/>
</dbReference>
<dbReference type="Pfam" id="PF00270">
    <property type="entry name" value="DEAD"/>
    <property type="match status" value="1"/>
</dbReference>
<evidence type="ECO:0000256" key="9">
    <source>
        <dbReference type="ARBA" id="ARBA00023242"/>
    </source>
</evidence>
<accession>A0ABR4AJF2</accession>
<evidence type="ECO:0000313" key="21">
    <source>
        <dbReference type="EMBL" id="KAL2045285.1"/>
    </source>
</evidence>
<comment type="function">
    <text evidence="16">RNA helicase.</text>
</comment>
<dbReference type="PROSITE" id="PS51194">
    <property type="entry name" value="HELICASE_CTER"/>
    <property type="match status" value="1"/>
</dbReference>
<evidence type="ECO:0000256" key="16">
    <source>
        <dbReference type="RuleBase" id="RU365068"/>
    </source>
</evidence>
<reference evidence="21 22" key="1">
    <citation type="submission" date="2024-09" db="EMBL/GenBank/DDBJ databases">
        <title>Rethinking Asexuality: The Enigmatic Case of Functional Sexual Genes in Lepraria (Stereocaulaceae).</title>
        <authorList>
            <person name="Doellman M."/>
            <person name="Sun Y."/>
            <person name="Barcenas-Pena A."/>
            <person name="Lumbsch H.T."/>
            <person name="Grewe F."/>
        </authorList>
    </citation>
    <scope>NUCLEOTIDE SEQUENCE [LARGE SCALE GENOMIC DNA]</scope>
    <source>
        <strain evidence="21 22">Mercado 3170</strain>
    </source>
</reference>